<gene>
    <name evidence="2" type="ORF">D8887_09420</name>
</gene>
<name>A0A3R9GL77_STRSA</name>
<dbReference type="InterPro" id="IPR025487">
    <property type="entry name" value="DUF4379"/>
</dbReference>
<evidence type="ECO:0000259" key="1">
    <source>
        <dbReference type="Pfam" id="PF14311"/>
    </source>
</evidence>
<dbReference type="EMBL" id="RJML01000008">
    <property type="protein sequence ID" value="RSI08086.1"/>
    <property type="molecule type" value="Genomic_DNA"/>
</dbReference>
<feature type="domain" description="Treble clef zinc finger" evidence="1">
    <location>
        <begin position="107"/>
        <end position="152"/>
    </location>
</feature>
<dbReference type="Pfam" id="PF14311">
    <property type="entry name" value="DUF4379"/>
    <property type="match status" value="1"/>
</dbReference>
<sequence>MSDVMRKHTLYLILKHTLPNIRKIYLPGKQNDVEFNDLKLNDNVTIPRNWKCDKCDHIFKLSIDQLISRIKRDGIYCTNCKATFDTVIKVKANPLLHTDRNLFKQFIPTLVKSNMIDSLSDILVRWQCFNCHGQYECSVVKRHLEGCPYCDDKLMLKGYNTLQETHPYLEKFWDKSNDKSISEYWYKSSECINWKCPCCHVGFHCSPIEMISRTDLENSNFETCPNNCDWDTLVFNNDILYNSPKLQEEWSNKNGLLVHLH</sequence>
<dbReference type="RefSeq" id="WP_260468729.1">
    <property type="nucleotide sequence ID" value="NZ_CP076614.1"/>
</dbReference>
<accession>A0A3R9GL77</accession>
<protein>
    <recommendedName>
        <fullName evidence="1">Treble clef zinc finger domain-containing protein</fullName>
    </recommendedName>
</protein>
<reference evidence="2 3" key="1">
    <citation type="submission" date="2018-11" db="EMBL/GenBank/DDBJ databases">
        <title>Species Designations Belie Phenotypic and Genotypic Heterogeneity in Oral Streptococci.</title>
        <authorList>
            <person name="Velsko I."/>
        </authorList>
    </citation>
    <scope>NUCLEOTIDE SEQUENCE [LARGE SCALE GENOMIC DNA]</scope>
    <source>
        <strain evidence="2 3">KLC03</strain>
    </source>
</reference>
<organism evidence="2 3">
    <name type="scientific">Streptococcus sanguinis</name>
    <dbReference type="NCBI Taxonomy" id="1305"/>
    <lineage>
        <taxon>Bacteria</taxon>
        <taxon>Bacillati</taxon>
        <taxon>Bacillota</taxon>
        <taxon>Bacilli</taxon>
        <taxon>Lactobacillales</taxon>
        <taxon>Streptococcaceae</taxon>
        <taxon>Streptococcus</taxon>
    </lineage>
</organism>
<dbReference type="Proteomes" id="UP000269317">
    <property type="component" value="Unassembled WGS sequence"/>
</dbReference>
<dbReference type="AlphaFoldDB" id="A0A3R9GL77"/>
<proteinExistence type="predicted"/>
<comment type="caution">
    <text evidence="2">The sequence shown here is derived from an EMBL/GenBank/DDBJ whole genome shotgun (WGS) entry which is preliminary data.</text>
</comment>
<evidence type="ECO:0000313" key="2">
    <source>
        <dbReference type="EMBL" id="RSI08086.1"/>
    </source>
</evidence>
<evidence type="ECO:0000313" key="3">
    <source>
        <dbReference type="Proteomes" id="UP000269317"/>
    </source>
</evidence>